<dbReference type="Proteomes" id="UP000626109">
    <property type="component" value="Unassembled WGS sequence"/>
</dbReference>
<comment type="subcellular location">
    <subcellularLocation>
        <location evidence="1">Nucleus</location>
    </subcellularLocation>
</comment>
<evidence type="ECO:0000256" key="1">
    <source>
        <dbReference type="ARBA" id="ARBA00004123"/>
    </source>
</evidence>
<organism evidence="4 5">
    <name type="scientific">Polarella glacialis</name>
    <name type="common">Dinoflagellate</name>
    <dbReference type="NCBI Taxonomy" id="89957"/>
    <lineage>
        <taxon>Eukaryota</taxon>
        <taxon>Sar</taxon>
        <taxon>Alveolata</taxon>
        <taxon>Dinophyceae</taxon>
        <taxon>Suessiales</taxon>
        <taxon>Suessiaceae</taxon>
        <taxon>Polarella</taxon>
    </lineage>
</organism>
<sequence>MQLDFFDVGPEGSTIVACWAFDVSLGSDGAANRTVAPAFTVSQTELGGKVLCARHDALGAAAIGVNSTPADKLALVIAYGPSAKPVFVQVRAPKAKGGTVRVEPISGEALKKNLAASGDAKVAERTASSAPTVLGPAEIGAARRLQLKRGPEEAGADKKRQKQPLPASRPATAGSNLSLAPILRQGLRAKDSASLDKTLVIKDRELMDTSVAELSGSEAFDLLQESAKRLLDKPMEGQVYCAWIQRVLLHH</sequence>
<feature type="compositionally biased region" description="Basic and acidic residues" evidence="3">
    <location>
        <begin position="149"/>
        <end position="158"/>
    </location>
</feature>
<reference evidence="4" key="1">
    <citation type="submission" date="2021-02" db="EMBL/GenBank/DDBJ databases">
        <authorList>
            <person name="Dougan E. K."/>
            <person name="Rhodes N."/>
            <person name="Thang M."/>
            <person name="Chan C."/>
        </authorList>
    </citation>
    <scope>NUCLEOTIDE SEQUENCE</scope>
</reference>
<dbReference type="PANTHER" id="PTHR44267">
    <property type="entry name" value="WD REPEAT-CONTAINING PROTEIN 43"/>
    <property type="match status" value="1"/>
</dbReference>
<evidence type="ECO:0000256" key="3">
    <source>
        <dbReference type="SAM" id="MobiDB-lite"/>
    </source>
</evidence>
<dbReference type="InterPro" id="IPR052414">
    <property type="entry name" value="U3_snoRNA-assoc_WDR"/>
</dbReference>
<name>A0A813I6E3_POLGL</name>
<dbReference type="AlphaFoldDB" id="A0A813I6E3"/>
<feature type="non-terminal residue" evidence="4">
    <location>
        <position position="1"/>
    </location>
</feature>
<gene>
    <name evidence="4" type="ORF">PGLA2088_LOCUS5860</name>
</gene>
<evidence type="ECO:0000256" key="2">
    <source>
        <dbReference type="ARBA" id="ARBA00023242"/>
    </source>
</evidence>
<dbReference type="GO" id="GO:0000462">
    <property type="term" value="P:maturation of SSU-rRNA from tricistronic rRNA transcript (SSU-rRNA, 5.8S rRNA, LSU-rRNA)"/>
    <property type="evidence" value="ECO:0007669"/>
    <property type="project" value="TreeGrafter"/>
</dbReference>
<dbReference type="EMBL" id="CAJNNW010005700">
    <property type="protein sequence ID" value="CAE8647643.1"/>
    <property type="molecule type" value="Genomic_DNA"/>
</dbReference>
<evidence type="ECO:0000313" key="5">
    <source>
        <dbReference type="Proteomes" id="UP000626109"/>
    </source>
</evidence>
<feature type="region of interest" description="Disordered" evidence="3">
    <location>
        <begin position="149"/>
        <end position="174"/>
    </location>
</feature>
<proteinExistence type="predicted"/>
<accession>A0A813I6E3</accession>
<comment type="caution">
    <text evidence="4">The sequence shown here is derived from an EMBL/GenBank/DDBJ whole genome shotgun (WGS) entry which is preliminary data.</text>
</comment>
<protein>
    <submittedName>
        <fullName evidence="4">Uncharacterized protein</fullName>
    </submittedName>
</protein>
<keyword evidence="2" id="KW-0539">Nucleus</keyword>
<dbReference type="GO" id="GO:0005730">
    <property type="term" value="C:nucleolus"/>
    <property type="evidence" value="ECO:0007669"/>
    <property type="project" value="TreeGrafter"/>
</dbReference>
<dbReference type="PANTHER" id="PTHR44267:SF1">
    <property type="entry name" value="WD REPEAT-CONTAINING PROTEIN 43"/>
    <property type="match status" value="1"/>
</dbReference>
<evidence type="ECO:0000313" key="4">
    <source>
        <dbReference type="EMBL" id="CAE8647643.1"/>
    </source>
</evidence>